<comment type="domain">
    <text evidence="5">The QLQ domain and WRC domain may be involved in protein-protein interaction and DNA-binding, respectively.</text>
</comment>
<evidence type="ECO:0000256" key="3">
    <source>
        <dbReference type="ARBA" id="ARBA00023242"/>
    </source>
</evidence>
<proteinExistence type="inferred from homology"/>
<feature type="short sequence motif" description="Bipartite nuclear localization signal" evidence="4">
    <location>
        <begin position="128"/>
        <end position="138"/>
    </location>
</feature>
<dbReference type="PROSITE" id="PS51666">
    <property type="entry name" value="QLQ"/>
    <property type="match status" value="1"/>
</dbReference>
<dbReference type="GO" id="GO:0099402">
    <property type="term" value="P:plant organ development"/>
    <property type="evidence" value="ECO:0007669"/>
    <property type="project" value="UniProtKB-ARBA"/>
</dbReference>
<dbReference type="PANTHER" id="PTHR31602">
    <property type="entry name" value="GROWTH-REGULATING FACTOR 5"/>
    <property type="match status" value="1"/>
</dbReference>
<gene>
    <name evidence="9" type="ORF">TIFTF001_003676</name>
</gene>
<evidence type="ECO:0000259" key="7">
    <source>
        <dbReference type="PROSITE" id="PS51666"/>
    </source>
</evidence>
<accession>A0AA87ZI77</accession>
<evidence type="ECO:0000256" key="1">
    <source>
        <dbReference type="ARBA" id="ARBA00004123"/>
    </source>
</evidence>
<feature type="region of interest" description="Disordered" evidence="6">
    <location>
        <begin position="165"/>
        <end position="187"/>
    </location>
</feature>
<reference evidence="9" key="1">
    <citation type="submission" date="2023-07" db="EMBL/GenBank/DDBJ databases">
        <title>draft genome sequence of fig (Ficus carica).</title>
        <authorList>
            <person name="Takahashi T."/>
            <person name="Nishimura K."/>
        </authorList>
    </citation>
    <scope>NUCLEOTIDE SEQUENCE</scope>
</reference>
<dbReference type="PROSITE" id="PS51667">
    <property type="entry name" value="WRC"/>
    <property type="match status" value="1"/>
</dbReference>
<evidence type="ECO:0000256" key="4">
    <source>
        <dbReference type="PROSITE-ProRule" id="PRU01002"/>
    </source>
</evidence>
<name>A0AA87ZI77_FICCA</name>
<keyword evidence="3 4" id="KW-0539">Nucleus</keyword>
<keyword evidence="5" id="KW-0805">Transcription regulation</keyword>
<sequence length="233" mass="25407">MEPQISSSGFKGMESGSGIITSISSSWSVHQEEEAAAVGLSLELGRGYSGQKLDRKRSFLGFTILQLQELQLQALIFKYIEAGLPVPIHLVLPIWQSFSCSFSNFPTSLGMSQMCKDSRKGIEEEPWRCRRTDGKKWRCGKEALPHQKYCERHIHRGRHRSRKLVDSSHCGTTTTPNNNGVNISGGGGGGGTRTPDICINGDVNAGSNLTDLSISLPVNSTSSALFPRFGFSS</sequence>
<feature type="short sequence motif" description="Bipartite nuclear localization signal" evidence="4">
    <location>
        <begin position="156"/>
        <end position="163"/>
    </location>
</feature>
<dbReference type="Pfam" id="PF08879">
    <property type="entry name" value="WRC"/>
    <property type="match status" value="1"/>
</dbReference>
<evidence type="ECO:0000256" key="2">
    <source>
        <dbReference type="ARBA" id="ARBA00008122"/>
    </source>
</evidence>
<comment type="subcellular location">
    <subcellularLocation>
        <location evidence="1 4 5">Nucleus</location>
    </subcellularLocation>
</comment>
<keyword evidence="5" id="KW-0010">Activator</keyword>
<keyword evidence="5" id="KW-0804">Transcription</keyword>
<feature type="domain" description="QLQ" evidence="7">
    <location>
        <begin position="61"/>
        <end position="96"/>
    </location>
</feature>
<evidence type="ECO:0000256" key="5">
    <source>
        <dbReference type="RuleBase" id="RU367127"/>
    </source>
</evidence>
<dbReference type="EMBL" id="BTGU01000003">
    <property type="protein sequence ID" value="GMN32460.1"/>
    <property type="molecule type" value="Genomic_DNA"/>
</dbReference>
<dbReference type="AlphaFoldDB" id="A0AA87ZI77"/>
<dbReference type="Gramene" id="FCD_00006783-RA">
    <property type="protein sequence ID" value="FCD_00006783-RA:cds"/>
    <property type="gene ID" value="FCD_00006783"/>
</dbReference>
<dbReference type="Pfam" id="PF08880">
    <property type="entry name" value="QLQ"/>
    <property type="match status" value="1"/>
</dbReference>
<dbReference type="InterPro" id="IPR014977">
    <property type="entry name" value="WRC_dom"/>
</dbReference>
<keyword evidence="10" id="KW-1185">Reference proteome</keyword>
<protein>
    <recommendedName>
        <fullName evidence="5">Growth-regulating factor</fullName>
    </recommendedName>
</protein>
<feature type="compositionally biased region" description="Low complexity" evidence="6">
    <location>
        <begin position="171"/>
        <end position="182"/>
    </location>
</feature>
<comment type="similarity">
    <text evidence="2 5">Belongs to the GRF family.</text>
</comment>
<comment type="function">
    <text evidence="5">Transcription activator.</text>
</comment>
<evidence type="ECO:0000313" key="10">
    <source>
        <dbReference type="Proteomes" id="UP001187192"/>
    </source>
</evidence>
<dbReference type="GO" id="GO:0006351">
    <property type="term" value="P:DNA-templated transcription"/>
    <property type="evidence" value="ECO:0007669"/>
    <property type="project" value="UniProtKB-UniRule"/>
</dbReference>
<dbReference type="GO" id="GO:0006355">
    <property type="term" value="P:regulation of DNA-templated transcription"/>
    <property type="evidence" value="ECO:0007669"/>
    <property type="project" value="InterPro"/>
</dbReference>
<dbReference type="SMART" id="SM00951">
    <property type="entry name" value="QLQ"/>
    <property type="match status" value="1"/>
</dbReference>
<evidence type="ECO:0000313" key="9">
    <source>
        <dbReference type="EMBL" id="GMN32460.1"/>
    </source>
</evidence>
<dbReference type="InterPro" id="IPR014978">
    <property type="entry name" value="Gln-Leu-Gln_QLQ"/>
</dbReference>
<feature type="domain" description="WRC" evidence="8">
    <location>
        <begin position="123"/>
        <end position="167"/>
    </location>
</feature>
<dbReference type="PANTHER" id="PTHR31602:SF81">
    <property type="entry name" value="GROWTH-REGULATING FACTOR 9"/>
    <property type="match status" value="1"/>
</dbReference>
<dbReference type="GO" id="GO:0005524">
    <property type="term" value="F:ATP binding"/>
    <property type="evidence" value="ECO:0007669"/>
    <property type="project" value="UniProtKB-UniRule"/>
</dbReference>
<dbReference type="InterPro" id="IPR031137">
    <property type="entry name" value="GRF"/>
</dbReference>
<dbReference type="Proteomes" id="UP001187192">
    <property type="component" value="Unassembled WGS sequence"/>
</dbReference>
<evidence type="ECO:0000259" key="8">
    <source>
        <dbReference type="PROSITE" id="PS51667"/>
    </source>
</evidence>
<organism evidence="9 10">
    <name type="scientific">Ficus carica</name>
    <name type="common">Common fig</name>
    <dbReference type="NCBI Taxonomy" id="3494"/>
    <lineage>
        <taxon>Eukaryota</taxon>
        <taxon>Viridiplantae</taxon>
        <taxon>Streptophyta</taxon>
        <taxon>Embryophyta</taxon>
        <taxon>Tracheophyta</taxon>
        <taxon>Spermatophyta</taxon>
        <taxon>Magnoliopsida</taxon>
        <taxon>eudicotyledons</taxon>
        <taxon>Gunneridae</taxon>
        <taxon>Pentapetalae</taxon>
        <taxon>rosids</taxon>
        <taxon>fabids</taxon>
        <taxon>Rosales</taxon>
        <taxon>Moraceae</taxon>
        <taxon>Ficeae</taxon>
        <taxon>Ficus</taxon>
    </lineage>
</organism>
<comment type="caution">
    <text evidence="9">The sequence shown here is derived from an EMBL/GenBank/DDBJ whole genome shotgun (WGS) entry which is preliminary data.</text>
</comment>
<dbReference type="GO" id="GO:0005634">
    <property type="term" value="C:nucleus"/>
    <property type="evidence" value="ECO:0007669"/>
    <property type="project" value="UniProtKB-SubCell"/>
</dbReference>
<evidence type="ECO:0000256" key="6">
    <source>
        <dbReference type="SAM" id="MobiDB-lite"/>
    </source>
</evidence>